<evidence type="ECO:0000259" key="9">
    <source>
        <dbReference type="PROSITE" id="PS51469"/>
    </source>
</evidence>
<dbReference type="InterPro" id="IPR012919">
    <property type="entry name" value="SUN_dom"/>
</dbReference>
<keyword evidence="3 6" id="KW-0175">Coiled coil</keyword>
<name>A0ABD1KQ66_9TELE</name>
<feature type="compositionally biased region" description="Low complexity" evidence="7">
    <location>
        <begin position="83"/>
        <end position="105"/>
    </location>
</feature>
<gene>
    <name evidence="10" type="ORF">ACEWY4_003070</name>
</gene>
<dbReference type="Pfam" id="PF07738">
    <property type="entry name" value="Sad1_UNC"/>
    <property type="match status" value="1"/>
</dbReference>
<dbReference type="AlphaFoldDB" id="A0ABD1KQ66"/>
<dbReference type="GO" id="GO:0005637">
    <property type="term" value="C:nuclear inner membrane"/>
    <property type="evidence" value="ECO:0007669"/>
    <property type="project" value="UniProtKB-SubCell"/>
</dbReference>
<evidence type="ECO:0000256" key="7">
    <source>
        <dbReference type="SAM" id="MobiDB-lite"/>
    </source>
</evidence>
<evidence type="ECO:0000313" key="10">
    <source>
        <dbReference type="EMBL" id="KAL2101309.1"/>
    </source>
</evidence>
<feature type="region of interest" description="Disordered" evidence="7">
    <location>
        <begin position="79"/>
        <end position="144"/>
    </location>
</feature>
<evidence type="ECO:0000256" key="4">
    <source>
        <dbReference type="ARBA" id="ARBA00023136"/>
    </source>
</evidence>
<feature type="coiled-coil region" evidence="6">
    <location>
        <begin position="683"/>
        <end position="777"/>
    </location>
</feature>
<dbReference type="EMBL" id="JBHFQA010000003">
    <property type="protein sequence ID" value="KAL2101309.1"/>
    <property type="molecule type" value="Genomic_DNA"/>
</dbReference>
<comment type="subcellular location">
    <subcellularLocation>
        <location evidence="5">Nucleus inner membrane</location>
        <topology evidence="5">Single-pass type II membrane protein</topology>
    </subcellularLocation>
</comment>
<evidence type="ECO:0000256" key="5">
    <source>
        <dbReference type="ARBA" id="ARBA00037816"/>
    </source>
</evidence>
<dbReference type="Proteomes" id="UP001591681">
    <property type="component" value="Unassembled WGS sequence"/>
</dbReference>
<dbReference type="PANTHER" id="PTHR12911:SF23">
    <property type="entry name" value="SUN DOMAIN-CONTAINING PROTEIN 1"/>
    <property type="match status" value="1"/>
</dbReference>
<keyword evidence="1 8" id="KW-0812">Transmembrane</keyword>
<feature type="transmembrane region" description="Helical" evidence="8">
    <location>
        <begin position="522"/>
        <end position="541"/>
    </location>
</feature>
<reference evidence="10 11" key="1">
    <citation type="submission" date="2024-09" db="EMBL/GenBank/DDBJ databases">
        <title>A chromosome-level genome assembly of Gray's grenadier anchovy, Coilia grayii.</title>
        <authorList>
            <person name="Fu Z."/>
        </authorList>
    </citation>
    <scope>NUCLEOTIDE SEQUENCE [LARGE SCALE GENOMIC DNA]</scope>
    <source>
        <strain evidence="10">G4</strain>
        <tissue evidence="10">Muscle</tissue>
    </source>
</reference>
<feature type="transmembrane region" description="Helical" evidence="8">
    <location>
        <begin position="492"/>
        <end position="515"/>
    </location>
</feature>
<feature type="transmembrane region" description="Helical" evidence="8">
    <location>
        <begin position="470"/>
        <end position="486"/>
    </location>
</feature>
<protein>
    <recommendedName>
        <fullName evidence="9">SUN domain-containing protein</fullName>
    </recommendedName>
</protein>
<keyword evidence="11" id="KW-1185">Reference proteome</keyword>
<proteinExistence type="predicted"/>
<feature type="domain" description="SUN" evidence="9">
    <location>
        <begin position="922"/>
        <end position="1083"/>
    </location>
</feature>
<evidence type="ECO:0000256" key="2">
    <source>
        <dbReference type="ARBA" id="ARBA00022989"/>
    </source>
</evidence>
<keyword evidence="2 8" id="KW-1133">Transmembrane helix</keyword>
<dbReference type="FunFam" id="2.60.120.260:FF:000009">
    <property type="entry name" value="SUN domain-containing protein 1 isoform X1"/>
    <property type="match status" value="1"/>
</dbReference>
<feature type="compositionally biased region" description="Low complexity" evidence="7">
    <location>
        <begin position="121"/>
        <end position="138"/>
    </location>
</feature>
<feature type="region of interest" description="Disordered" evidence="7">
    <location>
        <begin position="580"/>
        <end position="605"/>
    </location>
</feature>
<evidence type="ECO:0000256" key="1">
    <source>
        <dbReference type="ARBA" id="ARBA00022692"/>
    </source>
</evidence>
<sequence>MNMDFSPLHTYTPPQCAPDNTGYTYSLSSSYSSAALEFEQEHRIAPVYDSPKMSRRSLRLHAGAAGLYGNEGLAEQSLSANHSASYTTTTTSSSSSSGSGTASTRRTVRSRRKQEASSELQTASQTQTVTQRQTQTQTPIRRTLRSHSSYVLGLGHTDTDASLTASLLEDSSLKAHATSTPRAWGTEHDVDLKGGHSVQTEQHSSSRVNGDTSITQTHTTVVNGYICRDCSIHSERKDALTAYSLSGSSSSSAAGAAAVTAIAATASAAAGSGHGDAGLHLSSGSSSSSFTATSIYRRGQQHRAGVLTSVSSACLRQSRRAVTSVFTFITLLFHRLLGNSSAHQQGGGKGVLVSVSDRLRGVGAVFSDRLLLLKKSLQERLFFREYPAKAHSSYCSSMNVKGLVAGDGHLNLNGSLCDDCKGNQHLESHTLITHSSQRRGLLGALLALLTYTAAGMLGVCRAVTSAGVSVARKLLSLLWLVLLAPGRAAKGLFWWLGTGWYQLVTLMSLLNVFILTRCLPRLWKLLLLLLPFLLLLALWYLGPSSLLALLPVVNVTEWSEWSSASLYSLLPSSPSLALFSSDSPAEQAPPLPPLTTPPPPSFPQSAEAEARLLAALAADAERLSQLEGRVAALWQSVQQGERRQEEQHGETLGLYRTLQEQLHTHTDRHTLGLWVSGILEDRLSMLRADLEQQDNQKAESQEQYVAEQKAHEVRLAELELLLQALAAKTQEVQQKQKDQDTIVPPPPVSVGVGQEDHDALLQQVGQLEAELGRIRDDLQGVMGCRGRCEQLDTLQETVSAQVSAEVRRQLQGVFYGSGGEEGAAEAQLPESLLQWLSARFVRGDDLHALLAALERSILGNVSLQLEQNKQPACAETVTQSVTQTALAAGMTEQEVHLIVQNALRLYGQDRTGKVDYALESGGGSILSTRCSETYETKTALMSLFGVPLWYFSQSPRVVIQPDVYPGNCWAFKGSQGYLVIRLSLSVLPTAFCLEHIPKALSPTGNISSAPKHFTVYGLEDEYQEEGKLLGDYVYEEDGESLQMFPVTMENDKAFQIIEMRVLSNWGHPEYTCLYRFRVHGEPRPK</sequence>
<feature type="transmembrane region" description="Helical" evidence="8">
    <location>
        <begin position="441"/>
        <end position="463"/>
    </location>
</feature>
<evidence type="ECO:0000313" key="11">
    <source>
        <dbReference type="Proteomes" id="UP001591681"/>
    </source>
</evidence>
<organism evidence="10 11">
    <name type="scientific">Coilia grayii</name>
    <name type="common">Gray's grenadier anchovy</name>
    <dbReference type="NCBI Taxonomy" id="363190"/>
    <lineage>
        <taxon>Eukaryota</taxon>
        <taxon>Metazoa</taxon>
        <taxon>Chordata</taxon>
        <taxon>Craniata</taxon>
        <taxon>Vertebrata</taxon>
        <taxon>Euteleostomi</taxon>
        <taxon>Actinopterygii</taxon>
        <taxon>Neopterygii</taxon>
        <taxon>Teleostei</taxon>
        <taxon>Clupei</taxon>
        <taxon>Clupeiformes</taxon>
        <taxon>Clupeoidei</taxon>
        <taxon>Engraulidae</taxon>
        <taxon>Coilinae</taxon>
        <taxon>Coilia</taxon>
    </lineage>
</organism>
<feature type="compositionally biased region" description="Pro residues" evidence="7">
    <location>
        <begin position="587"/>
        <end position="602"/>
    </location>
</feature>
<evidence type="ECO:0000256" key="8">
    <source>
        <dbReference type="SAM" id="Phobius"/>
    </source>
</evidence>
<dbReference type="PANTHER" id="PTHR12911">
    <property type="entry name" value="SAD1/UNC-84-LIKE PROTEIN-RELATED"/>
    <property type="match status" value="1"/>
</dbReference>
<dbReference type="InterPro" id="IPR045119">
    <property type="entry name" value="SUN1-5"/>
</dbReference>
<dbReference type="PROSITE" id="PS51469">
    <property type="entry name" value="SUN"/>
    <property type="match status" value="1"/>
</dbReference>
<evidence type="ECO:0000256" key="3">
    <source>
        <dbReference type="ARBA" id="ARBA00023054"/>
    </source>
</evidence>
<dbReference type="Gene3D" id="2.60.120.260">
    <property type="entry name" value="Galactose-binding domain-like"/>
    <property type="match status" value="1"/>
</dbReference>
<comment type="caution">
    <text evidence="10">The sequence shown here is derived from an EMBL/GenBank/DDBJ whole genome shotgun (WGS) entry which is preliminary data.</text>
</comment>
<keyword evidence="4 8" id="KW-0472">Membrane</keyword>
<accession>A0ABD1KQ66</accession>
<evidence type="ECO:0000256" key="6">
    <source>
        <dbReference type="SAM" id="Coils"/>
    </source>
</evidence>